<dbReference type="Pfam" id="PF01764">
    <property type="entry name" value="Lipase_3"/>
    <property type="match status" value="1"/>
</dbReference>
<dbReference type="PANTHER" id="PTHR45856:SF24">
    <property type="entry name" value="FUNGAL LIPASE-LIKE DOMAIN-CONTAINING PROTEIN"/>
    <property type="match status" value="1"/>
</dbReference>
<dbReference type="PANTHER" id="PTHR45856">
    <property type="entry name" value="ALPHA/BETA-HYDROLASES SUPERFAMILY PROTEIN"/>
    <property type="match status" value="1"/>
</dbReference>
<dbReference type="CDD" id="cd00519">
    <property type="entry name" value="Lipase_3"/>
    <property type="match status" value="1"/>
</dbReference>
<dbReference type="InterPro" id="IPR029058">
    <property type="entry name" value="AB_hydrolase_fold"/>
</dbReference>
<name>A0ABY8U989_TETOB</name>
<evidence type="ECO:0000259" key="1">
    <source>
        <dbReference type="Pfam" id="PF01764"/>
    </source>
</evidence>
<accession>A0ABY8U989</accession>
<keyword evidence="3" id="KW-1185">Reference proteome</keyword>
<dbReference type="SUPFAM" id="SSF53474">
    <property type="entry name" value="alpha/beta-Hydrolases"/>
    <property type="match status" value="1"/>
</dbReference>
<dbReference type="Gene3D" id="3.40.50.1820">
    <property type="entry name" value="alpha/beta hydrolase"/>
    <property type="match status" value="1"/>
</dbReference>
<sequence length="369" mass="39540">MVQQRSFLKQAFARLRLGKPAADSPPPTAAEPTVQELGLPQLQQALLYGTLASAAYSDKEDHVRAKLEAFRNGELAGAPFRIVKQTGTLWKTPLTGRSVSTDTEVLCVRLPAAGGLSSDTMLSDTLGDTMVVAFRGTETEGEGAAADILTDIYALQTHIGNMEGVPPEKHSEEVQVHRGFLASFNDVVQPTASGKYDALREARDALMGEGVLPARVVVTGHSLGAALATLGAFWLKTIMPSVTVECWAFASPRVGNKEFAEVFASTVDSCFRFTHKNDVVPAVPASPFWVHVRQPVLLLEPGRNTYGHQLPTAMPAGSRYRAILGDRPRPGAYASVGDHSMDLYLAALEDAARARSGSAALAWTHPHSV</sequence>
<dbReference type="Proteomes" id="UP001244341">
    <property type="component" value="Chromosome 8b"/>
</dbReference>
<dbReference type="EMBL" id="CP126215">
    <property type="protein sequence ID" value="WIA17659.1"/>
    <property type="molecule type" value="Genomic_DNA"/>
</dbReference>
<dbReference type="InterPro" id="IPR051218">
    <property type="entry name" value="Sec_MonoDiacylglyc_Lipase"/>
</dbReference>
<evidence type="ECO:0000313" key="3">
    <source>
        <dbReference type="Proteomes" id="UP001244341"/>
    </source>
</evidence>
<proteinExistence type="predicted"/>
<feature type="domain" description="Fungal lipase-type" evidence="1">
    <location>
        <begin position="131"/>
        <end position="285"/>
    </location>
</feature>
<reference evidence="2 3" key="1">
    <citation type="submission" date="2023-05" db="EMBL/GenBank/DDBJ databases">
        <title>A 100% complete, gapless, phased diploid assembly of the Scenedesmus obliquus UTEX 3031 genome.</title>
        <authorList>
            <person name="Biondi T.C."/>
            <person name="Hanschen E.R."/>
            <person name="Kwon T."/>
            <person name="Eng W."/>
            <person name="Kruse C.P.S."/>
            <person name="Koehler S.I."/>
            <person name="Kunde Y."/>
            <person name="Gleasner C.D."/>
            <person name="You Mak K.T."/>
            <person name="Polle J."/>
            <person name="Hovde B.T."/>
            <person name="Starkenburg S.R."/>
        </authorList>
    </citation>
    <scope>NUCLEOTIDE SEQUENCE [LARGE SCALE GENOMIC DNA]</scope>
    <source>
        <strain evidence="2 3">DOE0152z</strain>
    </source>
</reference>
<organism evidence="2 3">
    <name type="scientific">Tetradesmus obliquus</name>
    <name type="common">Green alga</name>
    <name type="synonym">Acutodesmus obliquus</name>
    <dbReference type="NCBI Taxonomy" id="3088"/>
    <lineage>
        <taxon>Eukaryota</taxon>
        <taxon>Viridiplantae</taxon>
        <taxon>Chlorophyta</taxon>
        <taxon>core chlorophytes</taxon>
        <taxon>Chlorophyceae</taxon>
        <taxon>CS clade</taxon>
        <taxon>Sphaeropleales</taxon>
        <taxon>Scenedesmaceae</taxon>
        <taxon>Tetradesmus</taxon>
    </lineage>
</organism>
<protein>
    <recommendedName>
        <fullName evidence="1">Fungal lipase-type domain-containing protein</fullName>
    </recommendedName>
</protein>
<gene>
    <name evidence="2" type="ORF">OEZ85_014462</name>
</gene>
<evidence type="ECO:0000313" key="2">
    <source>
        <dbReference type="EMBL" id="WIA17659.1"/>
    </source>
</evidence>
<dbReference type="InterPro" id="IPR002921">
    <property type="entry name" value="Fungal_lipase-type"/>
</dbReference>